<geneLocation type="plasmid" evidence="1 2">
    <name>unnamed</name>
</geneLocation>
<name>A0A345YJ84_9SPHN</name>
<evidence type="ECO:0000313" key="2">
    <source>
        <dbReference type="Proteomes" id="UP000254508"/>
    </source>
</evidence>
<proteinExistence type="predicted"/>
<reference evidence="1 2" key="1">
    <citation type="submission" date="2018-07" db="EMBL/GenBank/DDBJ databases">
        <title>Genome sequence of Erythrobacter strain YH-07, an antagonistic bacterium isolated from Yellow Sea.</title>
        <authorList>
            <person name="Tang T."/>
            <person name="Liu Q."/>
            <person name="Sun X."/>
        </authorList>
    </citation>
    <scope>NUCLEOTIDE SEQUENCE [LARGE SCALE GENOMIC DNA]</scope>
    <source>
        <strain evidence="1 2">YH-07</strain>
        <plasmid evidence="1 2">unnamed</plasmid>
    </source>
</reference>
<keyword evidence="1" id="KW-0614">Plasmid</keyword>
<sequence length="192" mass="21225">METPVSNKPLRRVAIFAAIPVSILTLALTFYAGTAFSADAAERKVQKQAIAFAEHNEVLRKHRNRSRDITLNDLEEAAKRLGIKATLESKNHIFGAGLEAARSNNCPKIVAVTVNHHRLNNGELEYAVLCDSDHRYDLNLEFFFISQAEAEKAVLLEQQGALTLTNRQATCTADDWTRDGCQTSSLMPAEGN</sequence>
<dbReference type="RefSeq" id="WP_115418299.1">
    <property type="nucleotide sequence ID" value="NZ_CP031358.1"/>
</dbReference>
<dbReference type="EMBL" id="CP031358">
    <property type="protein sequence ID" value="AXK43986.1"/>
    <property type="molecule type" value="Genomic_DNA"/>
</dbReference>
<dbReference type="Proteomes" id="UP000254508">
    <property type="component" value="Plasmid unnamed"/>
</dbReference>
<evidence type="ECO:0000313" key="1">
    <source>
        <dbReference type="EMBL" id="AXK43986.1"/>
    </source>
</evidence>
<protein>
    <submittedName>
        <fullName evidence="1">Uncharacterized protein</fullName>
    </submittedName>
</protein>
<accession>A0A345YJ84</accession>
<keyword evidence="2" id="KW-1185">Reference proteome</keyword>
<dbReference type="KEGG" id="err:DVR09_16155"/>
<gene>
    <name evidence="1" type="ORF">DVR09_16155</name>
</gene>
<organism evidence="1 2">
    <name type="scientific">Erythrobacter aureus</name>
    <dbReference type="NCBI Taxonomy" id="2182384"/>
    <lineage>
        <taxon>Bacteria</taxon>
        <taxon>Pseudomonadati</taxon>
        <taxon>Pseudomonadota</taxon>
        <taxon>Alphaproteobacteria</taxon>
        <taxon>Sphingomonadales</taxon>
        <taxon>Erythrobacteraceae</taxon>
        <taxon>Erythrobacter/Porphyrobacter group</taxon>
        <taxon>Erythrobacter</taxon>
    </lineage>
</organism>
<dbReference type="AlphaFoldDB" id="A0A345YJ84"/>